<protein>
    <recommendedName>
        <fullName evidence="4">AtpZ/AtpI family protein</fullName>
    </recommendedName>
</protein>
<reference evidence="2 3" key="1">
    <citation type="journal article" date="2015" name="Nature">
        <title>rRNA introns, odd ribosomes, and small enigmatic genomes across a large radiation of phyla.</title>
        <authorList>
            <person name="Brown C.T."/>
            <person name="Hug L.A."/>
            <person name="Thomas B.C."/>
            <person name="Sharon I."/>
            <person name="Castelle C.J."/>
            <person name="Singh A."/>
            <person name="Wilkins M.J."/>
            <person name="Williams K.H."/>
            <person name="Banfield J.F."/>
        </authorList>
    </citation>
    <scope>NUCLEOTIDE SEQUENCE [LARGE SCALE GENOMIC DNA]</scope>
</reference>
<gene>
    <name evidence="2" type="ORF">UT11_C0026G0003</name>
</gene>
<name>A0A0G0PJA5_9BACT</name>
<proteinExistence type="predicted"/>
<keyword evidence="1" id="KW-0472">Membrane</keyword>
<feature type="transmembrane region" description="Helical" evidence="1">
    <location>
        <begin position="12"/>
        <end position="36"/>
    </location>
</feature>
<organism evidence="2 3">
    <name type="scientific">Berkelbacteria bacterium GW2011_GWA2_38_9</name>
    <dbReference type="NCBI Taxonomy" id="1618334"/>
    <lineage>
        <taxon>Bacteria</taxon>
        <taxon>Candidatus Berkelbacteria</taxon>
    </lineage>
</organism>
<dbReference type="Pfam" id="PF09527">
    <property type="entry name" value="ATPase_gene1"/>
    <property type="match status" value="1"/>
</dbReference>
<evidence type="ECO:0008006" key="4">
    <source>
        <dbReference type="Google" id="ProtNLM"/>
    </source>
</evidence>
<sequence>MSKVKSQNKVFLMAFDFVYQVGLLIILPLVIFALLGKLVDERTRTSPLFFFIGLLVGLIIAGLLVWKKVNEIIRQIER</sequence>
<evidence type="ECO:0000256" key="1">
    <source>
        <dbReference type="SAM" id="Phobius"/>
    </source>
</evidence>
<dbReference type="EMBL" id="LBVO01000026">
    <property type="protein sequence ID" value="KKQ89411.1"/>
    <property type="molecule type" value="Genomic_DNA"/>
</dbReference>
<dbReference type="AlphaFoldDB" id="A0A0G0PJA5"/>
<comment type="caution">
    <text evidence="2">The sequence shown here is derived from an EMBL/GenBank/DDBJ whole genome shotgun (WGS) entry which is preliminary data.</text>
</comment>
<evidence type="ECO:0000313" key="2">
    <source>
        <dbReference type="EMBL" id="KKQ89411.1"/>
    </source>
</evidence>
<keyword evidence="1" id="KW-1133">Transmembrane helix</keyword>
<keyword evidence="1" id="KW-0812">Transmembrane</keyword>
<evidence type="ECO:0000313" key="3">
    <source>
        <dbReference type="Proteomes" id="UP000033934"/>
    </source>
</evidence>
<feature type="transmembrane region" description="Helical" evidence="1">
    <location>
        <begin position="48"/>
        <end position="66"/>
    </location>
</feature>
<dbReference type="InterPro" id="IPR032820">
    <property type="entry name" value="ATPase_put"/>
</dbReference>
<accession>A0A0G0PJA5</accession>
<dbReference type="Proteomes" id="UP000033934">
    <property type="component" value="Unassembled WGS sequence"/>
</dbReference>